<sequence>MRAILKQLLEEGVIDSYDIADEEERLTVTIETRHAASLVRSRFRAAQGDQAAETAVVFIHRTPAPVA</sequence>
<keyword evidence="2" id="KW-1185">Reference proteome</keyword>
<proteinExistence type="predicted"/>
<dbReference type="Proteomes" id="UP001595796">
    <property type="component" value="Unassembled WGS sequence"/>
</dbReference>
<organism evidence="1 2">
    <name type="scientific">Flaviflagellibacter deserti</name>
    <dbReference type="NCBI Taxonomy" id="2267266"/>
    <lineage>
        <taxon>Bacteria</taxon>
        <taxon>Pseudomonadati</taxon>
        <taxon>Pseudomonadota</taxon>
        <taxon>Alphaproteobacteria</taxon>
        <taxon>Hyphomicrobiales</taxon>
        <taxon>Flaviflagellibacter</taxon>
    </lineage>
</organism>
<gene>
    <name evidence="1" type="ORF">ACFPFW_06775</name>
</gene>
<name>A0ABV9YXY0_9HYPH</name>
<accession>A0ABV9YXY0</accession>
<evidence type="ECO:0000313" key="2">
    <source>
        <dbReference type="Proteomes" id="UP001595796"/>
    </source>
</evidence>
<dbReference type="EMBL" id="JBHSJF010000005">
    <property type="protein sequence ID" value="MFC5067718.1"/>
    <property type="molecule type" value="Genomic_DNA"/>
</dbReference>
<comment type="caution">
    <text evidence="1">The sequence shown here is derived from an EMBL/GenBank/DDBJ whole genome shotgun (WGS) entry which is preliminary data.</text>
</comment>
<protein>
    <submittedName>
        <fullName evidence="1">Uncharacterized protein</fullName>
    </submittedName>
</protein>
<dbReference type="RefSeq" id="WP_162799759.1">
    <property type="nucleotide sequence ID" value="NZ_JBHSJF010000005.1"/>
</dbReference>
<evidence type="ECO:0000313" key="1">
    <source>
        <dbReference type="EMBL" id="MFC5067718.1"/>
    </source>
</evidence>
<reference evidence="2" key="1">
    <citation type="journal article" date="2019" name="Int. J. Syst. Evol. Microbiol.">
        <title>The Global Catalogue of Microorganisms (GCM) 10K type strain sequencing project: providing services to taxonomists for standard genome sequencing and annotation.</title>
        <authorList>
            <consortium name="The Broad Institute Genomics Platform"/>
            <consortium name="The Broad Institute Genome Sequencing Center for Infectious Disease"/>
            <person name="Wu L."/>
            <person name="Ma J."/>
        </authorList>
    </citation>
    <scope>NUCLEOTIDE SEQUENCE [LARGE SCALE GENOMIC DNA]</scope>
    <source>
        <strain evidence="2">CGMCC 1.16444</strain>
    </source>
</reference>